<sequence length="65" mass="7163">MIIPDHLIRGLNSSTRPVVLYRNESGDFIYGFVMRPGEFVTSLEQMGEARKIAGLPTVDDAGNPL</sequence>
<reference evidence="1" key="1">
    <citation type="submission" date="2020-08" db="EMBL/GenBank/DDBJ databases">
        <title>Food and environmental bacterial isolates.</title>
        <authorList>
            <person name="Richter L."/>
            <person name="Du Plessis E.M."/>
            <person name="Duvenage S."/>
            <person name="Allam M."/>
            <person name="Korsten L."/>
        </authorList>
    </citation>
    <scope>NUCLEOTIDE SEQUENCE</scope>
    <source>
        <strain evidence="1">UPMP2127</strain>
    </source>
</reference>
<dbReference type="Proteomes" id="UP000659084">
    <property type="component" value="Unassembled WGS sequence"/>
</dbReference>
<protein>
    <submittedName>
        <fullName evidence="1">Uncharacterized protein</fullName>
    </submittedName>
</protein>
<organism evidence="1 2">
    <name type="scientific">Serratia fonticola</name>
    <dbReference type="NCBI Taxonomy" id="47917"/>
    <lineage>
        <taxon>Bacteria</taxon>
        <taxon>Pseudomonadati</taxon>
        <taxon>Pseudomonadota</taxon>
        <taxon>Gammaproteobacteria</taxon>
        <taxon>Enterobacterales</taxon>
        <taxon>Yersiniaceae</taxon>
        <taxon>Serratia</taxon>
    </lineage>
</organism>
<proteinExistence type="predicted"/>
<name>A0AAW3WXD3_SERFO</name>
<dbReference type="AlphaFoldDB" id="A0AAW3WXD3"/>
<comment type="caution">
    <text evidence="1">The sequence shown here is derived from an EMBL/GenBank/DDBJ whole genome shotgun (WGS) entry which is preliminary data.</text>
</comment>
<dbReference type="EMBL" id="JACNYO010000022">
    <property type="protein sequence ID" value="MBC3214257.1"/>
    <property type="molecule type" value="Genomic_DNA"/>
</dbReference>
<evidence type="ECO:0000313" key="2">
    <source>
        <dbReference type="Proteomes" id="UP000659084"/>
    </source>
</evidence>
<evidence type="ECO:0000313" key="1">
    <source>
        <dbReference type="EMBL" id="MBC3214257.1"/>
    </source>
</evidence>
<dbReference type="RefSeq" id="WP_179252713.1">
    <property type="nucleotide sequence ID" value="NZ_JACBIV010000009.1"/>
</dbReference>
<gene>
    <name evidence="1" type="ORF">H8J20_19130</name>
</gene>
<accession>A0AAW3WXD3</accession>